<comment type="similarity">
    <text evidence="4">Belongs to the SIMIBI class G3E GTPase family. ZNG1 subfamily.</text>
</comment>
<comment type="catalytic activity">
    <reaction evidence="6">
        <text>GTP + H2O = GDP + phosphate + H(+)</text>
        <dbReference type="Rhea" id="RHEA:19669"/>
        <dbReference type="ChEBI" id="CHEBI:15377"/>
        <dbReference type="ChEBI" id="CHEBI:15378"/>
        <dbReference type="ChEBI" id="CHEBI:37565"/>
        <dbReference type="ChEBI" id="CHEBI:43474"/>
        <dbReference type="ChEBI" id="CHEBI:58189"/>
    </reaction>
    <physiologicalReaction direction="left-to-right" evidence="6">
        <dbReference type="Rhea" id="RHEA:19670"/>
    </physiologicalReaction>
</comment>
<dbReference type="PANTHER" id="PTHR13748">
    <property type="entry name" value="COBW-RELATED"/>
    <property type="match status" value="1"/>
</dbReference>
<evidence type="ECO:0000259" key="8">
    <source>
        <dbReference type="SMART" id="SM00833"/>
    </source>
</evidence>
<dbReference type="SUPFAM" id="SSF52540">
    <property type="entry name" value="P-loop containing nucleoside triphosphate hydrolases"/>
    <property type="match status" value="1"/>
</dbReference>
<dbReference type="InterPro" id="IPR051316">
    <property type="entry name" value="Zinc-reg_GTPase_activator"/>
</dbReference>
<dbReference type="Gene3D" id="3.30.1220.10">
    <property type="entry name" value="CobW-like, C-terminal domain"/>
    <property type="match status" value="1"/>
</dbReference>
<evidence type="ECO:0000256" key="1">
    <source>
        <dbReference type="ARBA" id="ARBA00022741"/>
    </source>
</evidence>
<sequence>MSEVASLAPPRVPVTIVTGFLGAGKTSVLNHVLTSSHGRRIAVVVNDFGRINIDAELLQKSDGDVVALANGCICCSLSESLIAGVARLVRQDSPPEQIIVETSGVSDPLDVARAFTDPELQRFAPLDGIVTVVDCELAPTLEGDMLRLASRQVIAADIVLLNKCDLVDEAERMRASRWVNALSPHVRPLQVEHGRVPIDLVLGMGGATQSGSAVDSEPPGHHQHEATFDTFTYESMVPLHVQRLHDCLSQLPKTIFRAKGIVNLLEKPGYPVVLQSTGKRATLTVGQPWAGREPRTQIVFIGTRGGVDGDWIEGQLIEPHFGSTGRSKARASTRDKREEP</sequence>
<gene>
    <name evidence="9" type="ORF">IQ782_05565</name>
</gene>
<dbReference type="Gene3D" id="3.40.50.300">
    <property type="entry name" value="P-loop containing nucleotide triphosphate hydrolases"/>
    <property type="match status" value="1"/>
</dbReference>
<dbReference type="SMART" id="SM00833">
    <property type="entry name" value="CobW_C"/>
    <property type="match status" value="1"/>
</dbReference>
<dbReference type="SUPFAM" id="SSF90002">
    <property type="entry name" value="Hypothetical protein YjiA, C-terminal domain"/>
    <property type="match status" value="1"/>
</dbReference>
<protein>
    <submittedName>
        <fullName evidence="9">GTP-binding protein</fullName>
    </submittedName>
</protein>
<dbReference type="EMBL" id="JADFFK010000003">
    <property type="protein sequence ID" value="MBE9636299.1"/>
    <property type="molecule type" value="Genomic_DNA"/>
</dbReference>
<comment type="function">
    <text evidence="5">Zinc chaperone that directly transfers zinc cofactor to target proteins, thereby activating them. Zinc is transferred from the CXCC motif in the GTPase domain to the zinc binding site in target proteins in a process requiring GTP hydrolysis.</text>
</comment>
<feature type="domain" description="CobW C-terminal" evidence="8">
    <location>
        <begin position="228"/>
        <end position="320"/>
    </location>
</feature>
<dbReference type="PANTHER" id="PTHR13748:SF62">
    <property type="entry name" value="COBW DOMAIN-CONTAINING PROTEIN"/>
    <property type="match status" value="1"/>
</dbReference>
<keyword evidence="10" id="KW-1185">Reference proteome</keyword>
<dbReference type="RefSeq" id="WP_194133629.1">
    <property type="nucleotide sequence ID" value="NZ_JADFFK010000003.1"/>
</dbReference>
<evidence type="ECO:0000256" key="3">
    <source>
        <dbReference type="ARBA" id="ARBA00023186"/>
    </source>
</evidence>
<dbReference type="InterPro" id="IPR003495">
    <property type="entry name" value="CobW/HypB/UreG_nucleotide-bd"/>
</dbReference>
<feature type="region of interest" description="Disordered" evidence="7">
    <location>
        <begin position="318"/>
        <end position="340"/>
    </location>
</feature>
<dbReference type="InterPro" id="IPR036627">
    <property type="entry name" value="CobW-likC_sf"/>
</dbReference>
<keyword evidence="1" id="KW-0547">Nucleotide-binding</keyword>
<evidence type="ECO:0000256" key="7">
    <source>
        <dbReference type="SAM" id="MobiDB-lite"/>
    </source>
</evidence>
<dbReference type="InterPro" id="IPR027417">
    <property type="entry name" value="P-loop_NTPase"/>
</dbReference>
<evidence type="ECO:0000256" key="2">
    <source>
        <dbReference type="ARBA" id="ARBA00022801"/>
    </source>
</evidence>
<organism evidence="9 10">
    <name type="scientific">Salipiger mangrovisoli</name>
    <dbReference type="NCBI Taxonomy" id="2865933"/>
    <lineage>
        <taxon>Bacteria</taxon>
        <taxon>Pseudomonadati</taxon>
        <taxon>Pseudomonadota</taxon>
        <taxon>Alphaproteobacteria</taxon>
        <taxon>Rhodobacterales</taxon>
        <taxon>Roseobacteraceae</taxon>
        <taxon>Salipiger</taxon>
    </lineage>
</organism>
<proteinExistence type="inferred from homology"/>
<accession>A0ABR9WYD1</accession>
<dbReference type="InterPro" id="IPR011629">
    <property type="entry name" value="CobW-like_C"/>
</dbReference>
<evidence type="ECO:0000313" key="9">
    <source>
        <dbReference type="EMBL" id="MBE9636299.1"/>
    </source>
</evidence>
<dbReference type="Pfam" id="PF02492">
    <property type="entry name" value="cobW"/>
    <property type="match status" value="1"/>
</dbReference>
<comment type="caution">
    <text evidence="9">The sequence shown here is derived from an EMBL/GenBank/DDBJ whole genome shotgun (WGS) entry which is preliminary data.</text>
</comment>
<name>A0ABR9WYD1_9RHOB</name>
<dbReference type="CDD" id="cd03112">
    <property type="entry name" value="CobW-like"/>
    <property type="match status" value="1"/>
</dbReference>
<dbReference type="Proteomes" id="UP000607796">
    <property type="component" value="Unassembled WGS sequence"/>
</dbReference>
<keyword evidence="3" id="KW-0143">Chaperone</keyword>
<evidence type="ECO:0000256" key="5">
    <source>
        <dbReference type="ARBA" id="ARBA00045658"/>
    </source>
</evidence>
<dbReference type="Pfam" id="PF07683">
    <property type="entry name" value="CobW_C"/>
    <property type="match status" value="1"/>
</dbReference>
<keyword evidence="2" id="KW-0378">Hydrolase</keyword>
<evidence type="ECO:0000256" key="4">
    <source>
        <dbReference type="ARBA" id="ARBA00034320"/>
    </source>
</evidence>
<reference evidence="9 10" key="1">
    <citation type="journal article" date="2021" name="Int. J. Syst. Evol. Microbiol.">
        <title>Salipiger mangrovisoli sp. nov., isolated from mangrove soil and the proposal for the reclassification of Paraphaeobacter pallidus as Salipiger pallidus comb. nov.</title>
        <authorList>
            <person name="Du J."/>
            <person name="Liu Y."/>
            <person name="Pei T."/>
            <person name="Deng M.R."/>
            <person name="Zhu H."/>
        </authorList>
    </citation>
    <scope>NUCLEOTIDE SEQUENCE [LARGE SCALE GENOMIC DNA]</scope>
    <source>
        <strain evidence="9 10">6D45A</strain>
    </source>
</reference>
<evidence type="ECO:0000256" key="6">
    <source>
        <dbReference type="ARBA" id="ARBA00049117"/>
    </source>
</evidence>
<evidence type="ECO:0000313" key="10">
    <source>
        <dbReference type="Proteomes" id="UP000607796"/>
    </source>
</evidence>